<dbReference type="SUPFAM" id="SSF48179">
    <property type="entry name" value="6-phosphogluconate dehydrogenase C-terminal domain-like"/>
    <property type="match status" value="1"/>
</dbReference>
<dbReference type="Pfam" id="PF02558">
    <property type="entry name" value="ApbA"/>
    <property type="match status" value="1"/>
</dbReference>
<evidence type="ECO:0000256" key="3">
    <source>
        <dbReference type="ARBA" id="ARBA00023002"/>
    </source>
</evidence>
<dbReference type="InterPro" id="IPR013752">
    <property type="entry name" value="KPA_reductase"/>
</dbReference>
<dbReference type="RefSeq" id="XP_046042637.1">
    <property type="nucleotide sequence ID" value="XM_046200912.1"/>
</dbReference>
<protein>
    <submittedName>
        <fullName evidence="6">Uncharacterized protein</fullName>
    </submittedName>
</protein>
<dbReference type="GO" id="GO:0008677">
    <property type="term" value="F:2-dehydropantoate 2-reductase activity"/>
    <property type="evidence" value="ECO:0007669"/>
    <property type="project" value="TreeGrafter"/>
</dbReference>
<dbReference type="GO" id="GO:0005739">
    <property type="term" value="C:mitochondrion"/>
    <property type="evidence" value="ECO:0007669"/>
    <property type="project" value="TreeGrafter"/>
</dbReference>
<keyword evidence="7" id="KW-1185">Reference proteome</keyword>
<evidence type="ECO:0000313" key="7">
    <source>
        <dbReference type="Proteomes" id="UP000720189"/>
    </source>
</evidence>
<reference evidence="6" key="1">
    <citation type="journal article" date="2021" name="Nat. Commun.">
        <title>Genetic determinants of endophytism in the Arabidopsis root mycobiome.</title>
        <authorList>
            <person name="Mesny F."/>
            <person name="Miyauchi S."/>
            <person name="Thiergart T."/>
            <person name="Pickel B."/>
            <person name="Atanasova L."/>
            <person name="Karlsson M."/>
            <person name="Huettel B."/>
            <person name="Barry K.W."/>
            <person name="Haridas S."/>
            <person name="Chen C."/>
            <person name="Bauer D."/>
            <person name="Andreopoulos W."/>
            <person name="Pangilinan J."/>
            <person name="LaButti K."/>
            <person name="Riley R."/>
            <person name="Lipzen A."/>
            <person name="Clum A."/>
            <person name="Drula E."/>
            <person name="Henrissat B."/>
            <person name="Kohler A."/>
            <person name="Grigoriev I.V."/>
            <person name="Martin F.M."/>
            <person name="Hacquard S."/>
        </authorList>
    </citation>
    <scope>NUCLEOTIDE SEQUENCE</scope>
    <source>
        <strain evidence="6">MPI-CAGE-AT-0023</strain>
    </source>
</reference>
<dbReference type="InterPro" id="IPR008927">
    <property type="entry name" value="6-PGluconate_DH-like_C_sf"/>
</dbReference>
<organism evidence="6 7">
    <name type="scientific">Fusarium redolens</name>
    <dbReference type="NCBI Taxonomy" id="48865"/>
    <lineage>
        <taxon>Eukaryota</taxon>
        <taxon>Fungi</taxon>
        <taxon>Dikarya</taxon>
        <taxon>Ascomycota</taxon>
        <taxon>Pezizomycotina</taxon>
        <taxon>Sordariomycetes</taxon>
        <taxon>Hypocreomycetidae</taxon>
        <taxon>Hypocreales</taxon>
        <taxon>Nectriaceae</taxon>
        <taxon>Fusarium</taxon>
        <taxon>Fusarium redolens species complex</taxon>
    </lineage>
</organism>
<name>A0A9P9FZW4_FUSRE</name>
<dbReference type="PANTHER" id="PTHR43765">
    <property type="entry name" value="2-DEHYDROPANTOATE 2-REDUCTASE-RELATED"/>
    <property type="match status" value="1"/>
</dbReference>
<keyword evidence="2" id="KW-0521">NADP</keyword>
<dbReference type="Pfam" id="PF08546">
    <property type="entry name" value="ApbA_C"/>
    <property type="match status" value="1"/>
</dbReference>
<dbReference type="AlphaFoldDB" id="A0A9P9FZW4"/>
<comment type="similarity">
    <text evidence="1">Belongs to the ketopantoate reductase family.</text>
</comment>
<dbReference type="GeneID" id="70230866"/>
<evidence type="ECO:0000256" key="1">
    <source>
        <dbReference type="ARBA" id="ARBA00007870"/>
    </source>
</evidence>
<feature type="domain" description="Ketopantoate reductase C-terminal" evidence="5">
    <location>
        <begin position="113"/>
        <end position="160"/>
    </location>
</feature>
<keyword evidence="3" id="KW-0560">Oxidoreductase</keyword>
<sequence>MIDHLVVSVKGPHRLNASSHILFSQNGSGMIEAINEEIFTEKATRHNYTTGVVSHRVTLNAPFDITRTGFAAISLGPVPQTKSDIEATKSSYLLNALPFVPRFNATPYSFLDVFQIQLEKLTVNAFCNLLCALKDARNKDLFTIPETGHMLLKEIFQVVNTLPELRDIPGILERFSVERLEVTVNGI</sequence>
<dbReference type="Gene3D" id="3.40.50.720">
    <property type="entry name" value="NAD(P)-binding Rossmann-like Domain"/>
    <property type="match status" value="1"/>
</dbReference>
<dbReference type="InterPro" id="IPR013328">
    <property type="entry name" value="6PGD_dom2"/>
</dbReference>
<dbReference type="GO" id="GO:0050661">
    <property type="term" value="F:NADP binding"/>
    <property type="evidence" value="ECO:0007669"/>
    <property type="project" value="TreeGrafter"/>
</dbReference>
<accession>A0A9P9FZW4</accession>
<feature type="domain" description="Ketopantoate reductase N-terminal" evidence="4">
    <location>
        <begin position="14"/>
        <end position="79"/>
    </location>
</feature>
<proteinExistence type="inferred from homology"/>
<evidence type="ECO:0000256" key="2">
    <source>
        <dbReference type="ARBA" id="ARBA00022857"/>
    </source>
</evidence>
<dbReference type="InterPro" id="IPR013332">
    <property type="entry name" value="KPR_N"/>
</dbReference>
<gene>
    <name evidence="6" type="ORF">BKA55DRAFT_716873</name>
</gene>
<evidence type="ECO:0000259" key="4">
    <source>
        <dbReference type="Pfam" id="PF02558"/>
    </source>
</evidence>
<comment type="caution">
    <text evidence="6">The sequence shown here is derived from an EMBL/GenBank/DDBJ whole genome shotgun (WGS) entry which is preliminary data.</text>
</comment>
<evidence type="ECO:0000259" key="5">
    <source>
        <dbReference type="Pfam" id="PF08546"/>
    </source>
</evidence>
<dbReference type="Gene3D" id="1.10.1040.10">
    <property type="entry name" value="N-(1-d-carboxylethyl)-l-norvaline Dehydrogenase, domain 2"/>
    <property type="match status" value="1"/>
</dbReference>
<dbReference type="EMBL" id="JAGMUX010000025">
    <property type="protein sequence ID" value="KAH7227206.1"/>
    <property type="molecule type" value="Genomic_DNA"/>
</dbReference>
<evidence type="ECO:0000313" key="6">
    <source>
        <dbReference type="EMBL" id="KAH7227206.1"/>
    </source>
</evidence>
<dbReference type="Proteomes" id="UP000720189">
    <property type="component" value="Unassembled WGS sequence"/>
</dbReference>
<dbReference type="InterPro" id="IPR050838">
    <property type="entry name" value="Ketopantoate_reductase"/>
</dbReference>
<dbReference type="PANTHER" id="PTHR43765:SF2">
    <property type="entry name" value="2-DEHYDROPANTOATE 2-REDUCTASE"/>
    <property type="match status" value="1"/>
</dbReference>
<dbReference type="OrthoDB" id="73846at2759"/>